<reference evidence="1 2" key="1">
    <citation type="journal article" date="2016" name="Sci. Rep.">
        <title>The Dendrobium catenatum Lindl. genome sequence provides insights into polysaccharide synthase, floral development and adaptive evolution.</title>
        <authorList>
            <person name="Zhang G.Q."/>
            <person name="Xu Q."/>
            <person name="Bian C."/>
            <person name="Tsai W.C."/>
            <person name="Yeh C.M."/>
            <person name="Liu K.W."/>
            <person name="Yoshida K."/>
            <person name="Zhang L.S."/>
            <person name="Chang S.B."/>
            <person name="Chen F."/>
            <person name="Shi Y."/>
            <person name="Su Y.Y."/>
            <person name="Zhang Y.Q."/>
            <person name="Chen L.J."/>
            <person name="Yin Y."/>
            <person name="Lin M."/>
            <person name="Huang H."/>
            <person name="Deng H."/>
            <person name="Wang Z.W."/>
            <person name="Zhu S.L."/>
            <person name="Zhao X."/>
            <person name="Deng C."/>
            <person name="Niu S.C."/>
            <person name="Huang J."/>
            <person name="Wang M."/>
            <person name="Liu G.H."/>
            <person name="Yang H.J."/>
            <person name="Xiao X.J."/>
            <person name="Hsiao Y.Y."/>
            <person name="Wu W.L."/>
            <person name="Chen Y.Y."/>
            <person name="Mitsuda N."/>
            <person name="Ohme-Takagi M."/>
            <person name="Luo Y.B."/>
            <person name="Van de Peer Y."/>
            <person name="Liu Z.J."/>
        </authorList>
    </citation>
    <scope>NUCLEOTIDE SEQUENCE [LARGE SCALE GENOMIC DNA]</scope>
    <source>
        <tissue evidence="1">The whole plant</tissue>
    </source>
</reference>
<keyword evidence="2" id="KW-1185">Reference proteome</keyword>
<dbReference type="Proteomes" id="UP000233837">
    <property type="component" value="Unassembled WGS sequence"/>
</dbReference>
<dbReference type="EMBL" id="KZ501977">
    <property type="protein sequence ID" value="PKU85615.1"/>
    <property type="molecule type" value="Genomic_DNA"/>
</dbReference>
<sequence length="102" mass="11475">MVSIVRNSSLIFGIGVSIAFLEAPQSFPSFLIKQRATAMPMQIKPYSYLVKPPRFTSFTPATAFEEDAKIEMAEETVVKVLPRIYPRAIRVYISEAVNFIDS</sequence>
<reference evidence="1 2" key="2">
    <citation type="journal article" date="2017" name="Nature">
        <title>The Apostasia genome and the evolution of orchids.</title>
        <authorList>
            <person name="Zhang G.Q."/>
            <person name="Liu K.W."/>
            <person name="Li Z."/>
            <person name="Lohaus R."/>
            <person name="Hsiao Y.Y."/>
            <person name="Niu S.C."/>
            <person name="Wang J.Y."/>
            <person name="Lin Y.C."/>
            <person name="Xu Q."/>
            <person name="Chen L.J."/>
            <person name="Yoshida K."/>
            <person name="Fujiwara S."/>
            <person name="Wang Z.W."/>
            <person name="Zhang Y.Q."/>
            <person name="Mitsuda N."/>
            <person name="Wang M."/>
            <person name="Liu G.H."/>
            <person name="Pecoraro L."/>
            <person name="Huang H.X."/>
            <person name="Xiao X.J."/>
            <person name="Lin M."/>
            <person name="Wu X.Y."/>
            <person name="Wu W.L."/>
            <person name="Chen Y.Y."/>
            <person name="Chang S.B."/>
            <person name="Sakamoto S."/>
            <person name="Ohme-Takagi M."/>
            <person name="Yagi M."/>
            <person name="Zeng S.J."/>
            <person name="Shen C.Y."/>
            <person name="Yeh C.M."/>
            <person name="Luo Y.B."/>
            <person name="Tsai W.C."/>
            <person name="Van de Peer Y."/>
            <person name="Liu Z.J."/>
        </authorList>
    </citation>
    <scope>NUCLEOTIDE SEQUENCE [LARGE SCALE GENOMIC DNA]</scope>
    <source>
        <tissue evidence="1">The whole plant</tissue>
    </source>
</reference>
<organism evidence="1 2">
    <name type="scientific">Dendrobium catenatum</name>
    <dbReference type="NCBI Taxonomy" id="906689"/>
    <lineage>
        <taxon>Eukaryota</taxon>
        <taxon>Viridiplantae</taxon>
        <taxon>Streptophyta</taxon>
        <taxon>Embryophyta</taxon>
        <taxon>Tracheophyta</taxon>
        <taxon>Spermatophyta</taxon>
        <taxon>Magnoliopsida</taxon>
        <taxon>Liliopsida</taxon>
        <taxon>Asparagales</taxon>
        <taxon>Orchidaceae</taxon>
        <taxon>Epidendroideae</taxon>
        <taxon>Malaxideae</taxon>
        <taxon>Dendrobiinae</taxon>
        <taxon>Dendrobium</taxon>
    </lineage>
</organism>
<evidence type="ECO:0000313" key="2">
    <source>
        <dbReference type="Proteomes" id="UP000233837"/>
    </source>
</evidence>
<accession>A0A2I0XCI1</accession>
<dbReference type="AlphaFoldDB" id="A0A2I0XCI1"/>
<proteinExistence type="predicted"/>
<evidence type="ECO:0000313" key="1">
    <source>
        <dbReference type="EMBL" id="PKU85615.1"/>
    </source>
</evidence>
<name>A0A2I0XCI1_9ASPA</name>
<gene>
    <name evidence="1" type="ORF">MA16_Dca003356</name>
</gene>
<protein>
    <submittedName>
        <fullName evidence="1">Uncharacterized protein</fullName>
    </submittedName>
</protein>